<comment type="subcellular location">
    <subcellularLocation>
        <location evidence="1">Membrane</location>
        <topology evidence="1">Multi-pass membrane protein</topology>
    </subcellularLocation>
</comment>
<dbReference type="GO" id="GO:0006506">
    <property type="term" value="P:GPI anchor biosynthetic process"/>
    <property type="evidence" value="ECO:0007669"/>
    <property type="project" value="TreeGrafter"/>
</dbReference>
<evidence type="ECO:0000256" key="3">
    <source>
        <dbReference type="ARBA" id="ARBA00022692"/>
    </source>
</evidence>
<dbReference type="Proteomes" id="UP000094527">
    <property type="component" value="Unassembled WGS sequence"/>
</dbReference>
<feature type="transmembrane region" description="Helical" evidence="6">
    <location>
        <begin position="107"/>
        <end position="126"/>
    </location>
</feature>
<dbReference type="InterPro" id="IPR013717">
    <property type="entry name" value="PIG-P"/>
</dbReference>
<feature type="transmembrane region" description="Helical" evidence="6">
    <location>
        <begin position="146"/>
        <end position="166"/>
    </location>
</feature>
<dbReference type="EMBL" id="LJIJ01000211">
    <property type="protein sequence ID" value="ODN00369.1"/>
    <property type="molecule type" value="Genomic_DNA"/>
</dbReference>
<evidence type="ECO:0000313" key="8">
    <source>
        <dbReference type="EMBL" id="ODN00369.1"/>
    </source>
</evidence>
<evidence type="ECO:0000256" key="1">
    <source>
        <dbReference type="ARBA" id="ARBA00004141"/>
    </source>
</evidence>
<dbReference type="GO" id="GO:0016020">
    <property type="term" value="C:membrane"/>
    <property type="evidence" value="ECO:0007669"/>
    <property type="project" value="UniProtKB-SubCell"/>
</dbReference>
<evidence type="ECO:0000256" key="5">
    <source>
        <dbReference type="ARBA" id="ARBA00023136"/>
    </source>
</evidence>
<keyword evidence="4 6" id="KW-1133">Transmembrane helix</keyword>
<evidence type="ECO:0000256" key="6">
    <source>
        <dbReference type="SAM" id="Phobius"/>
    </source>
</evidence>
<organism evidence="8 9">
    <name type="scientific">Orchesella cincta</name>
    <name type="common">Springtail</name>
    <name type="synonym">Podura cincta</name>
    <dbReference type="NCBI Taxonomy" id="48709"/>
    <lineage>
        <taxon>Eukaryota</taxon>
        <taxon>Metazoa</taxon>
        <taxon>Ecdysozoa</taxon>
        <taxon>Arthropoda</taxon>
        <taxon>Hexapoda</taxon>
        <taxon>Collembola</taxon>
        <taxon>Entomobryomorpha</taxon>
        <taxon>Entomobryoidea</taxon>
        <taxon>Orchesellidae</taxon>
        <taxon>Orchesellinae</taxon>
        <taxon>Orchesella</taxon>
    </lineage>
</organism>
<dbReference type="PANTHER" id="PTHR46346:SF1">
    <property type="entry name" value="PHOSPHATIDYLINOSITOL N-ACETYLGLUCOSAMINYLTRANSFERASE SUBUNIT P"/>
    <property type="match status" value="1"/>
</dbReference>
<keyword evidence="8" id="KW-0808">Transferase</keyword>
<dbReference type="STRING" id="48709.A0A1D2N517"/>
<keyword evidence="5 6" id="KW-0472">Membrane</keyword>
<dbReference type="InterPro" id="IPR052263">
    <property type="entry name" value="GPI_Anchor_Biosynth"/>
</dbReference>
<feature type="domain" description="PIG-P" evidence="7">
    <location>
        <begin position="105"/>
        <end position="275"/>
    </location>
</feature>
<name>A0A1D2N517_ORCCI</name>
<proteinExistence type="inferred from homology"/>
<dbReference type="Pfam" id="PF08510">
    <property type="entry name" value="PIG-P"/>
    <property type="match status" value="1"/>
</dbReference>
<keyword evidence="3 6" id="KW-0812">Transmembrane</keyword>
<reference evidence="8 9" key="1">
    <citation type="journal article" date="2016" name="Genome Biol. Evol.">
        <title>Gene Family Evolution Reflects Adaptation to Soil Environmental Stressors in the Genome of the Collembolan Orchesella cincta.</title>
        <authorList>
            <person name="Faddeeva-Vakhrusheva A."/>
            <person name="Derks M.F."/>
            <person name="Anvar S.Y."/>
            <person name="Agamennone V."/>
            <person name="Suring W."/>
            <person name="Smit S."/>
            <person name="van Straalen N.M."/>
            <person name="Roelofs D."/>
        </authorList>
    </citation>
    <scope>NUCLEOTIDE SEQUENCE [LARGE SCALE GENOMIC DNA]</scope>
    <source>
        <tissue evidence="8">Mixed pool</tissue>
    </source>
</reference>
<dbReference type="AlphaFoldDB" id="A0A1D2N517"/>
<keyword evidence="9" id="KW-1185">Reference proteome</keyword>
<evidence type="ECO:0000313" key="9">
    <source>
        <dbReference type="Proteomes" id="UP000094527"/>
    </source>
</evidence>
<dbReference type="GO" id="GO:0016757">
    <property type="term" value="F:glycosyltransferase activity"/>
    <property type="evidence" value="ECO:0007669"/>
    <property type="project" value="UniProtKB-KW"/>
</dbReference>
<protein>
    <submittedName>
        <fullName evidence="8">Phosphatidylinositol N-acetylglucosaminyltransferase subunit P</fullName>
    </submittedName>
</protein>
<evidence type="ECO:0000256" key="2">
    <source>
        <dbReference type="ARBA" id="ARBA00007073"/>
    </source>
</evidence>
<accession>A0A1D2N517</accession>
<sequence length="286" mass="32833">MPFHQSSTEMEKVDDSGDKATLHLRIPFPGAKEAEIAYNSLRVDAEPKRSQVVRTLSVDGSALVITVLHYSKDYDEEYHTAATLSVSNSHKMSIEEHTPTPQEARGIYGFVLYFFMTLFITFYFLWMFSPLEYIYSMPYAPPQQYWGIAVPVFCCTGLFAFAFYIYPALHGLHDCSFDDPSCIMDPHSHPADYFEKERAKARISAPQRLRNKGKPNRPSLKALKVSAEIHEKSMTLSAKERKFREMQIRPIRAFPECDTKPIPTVCDLDLDFVCKKIHIEGLERNE</sequence>
<dbReference type="Gene3D" id="3.30.310.50">
    <property type="entry name" value="Alpha-D-phosphohexomutase, C-terminal domain"/>
    <property type="match status" value="1"/>
</dbReference>
<dbReference type="InterPro" id="IPR015419">
    <property type="entry name" value="CTAG/Pcc1"/>
</dbReference>
<keyword evidence="8" id="KW-0328">Glycosyltransferase</keyword>
<dbReference type="OrthoDB" id="690928at2759"/>
<dbReference type="GO" id="GO:0005783">
    <property type="term" value="C:endoplasmic reticulum"/>
    <property type="evidence" value="ECO:0007669"/>
    <property type="project" value="TreeGrafter"/>
</dbReference>
<comment type="caution">
    <text evidence="8">The sequence shown here is derived from an EMBL/GenBank/DDBJ whole genome shotgun (WGS) entry which is preliminary data.</text>
</comment>
<evidence type="ECO:0000259" key="7">
    <source>
        <dbReference type="Pfam" id="PF08510"/>
    </source>
</evidence>
<evidence type="ECO:0000256" key="4">
    <source>
        <dbReference type="ARBA" id="ARBA00022989"/>
    </source>
</evidence>
<comment type="similarity">
    <text evidence="2">Belongs to the CTAG/PCC1 family.</text>
</comment>
<dbReference type="Pfam" id="PF09341">
    <property type="entry name" value="Pcc1"/>
    <property type="match status" value="1"/>
</dbReference>
<gene>
    <name evidence="8" type="ORF">Ocin01_06314</name>
</gene>
<dbReference type="PANTHER" id="PTHR46346">
    <property type="entry name" value="PHOSPHATIDYLINOSITOL N-ACETYLGLUCOSAMINYLTRANSFERASE SUBUNIT P"/>
    <property type="match status" value="1"/>
</dbReference>